<sequence length="91" mass="9952">MANGPWKVQVYAACLPTVLRERYLRLAIRGCLALRASRSGGGCYSGIVMAVALAARSFGMKLRQGGRLVLSVQVLLYGTFLLLLWPDTYVC</sequence>
<evidence type="ECO:0000256" key="1">
    <source>
        <dbReference type="SAM" id="Phobius"/>
    </source>
</evidence>
<dbReference type="EMBL" id="BMAW01109482">
    <property type="protein sequence ID" value="GFT38594.1"/>
    <property type="molecule type" value="Genomic_DNA"/>
</dbReference>
<feature type="transmembrane region" description="Helical" evidence="1">
    <location>
        <begin position="68"/>
        <end position="85"/>
    </location>
</feature>
<keyword evidence="3" id="KW-1185">Reference proteome</keyword>
<keyword evidence="1" id="KW-1133">Transmembrane helix</keyword>
<dbReference type="AlphaFoldDB" id="A0A8X6NWC3"/>
<dbReference type="Proteomes" id="UP000887013">
    <property type="component" value="Unassembled WGS sequence"/>
</dbReference>
<keyword evidence="1" id="KW-0812">Transmembrane</keyword>
<comment type="caution">
    <text evidence="2">The sequence shown here is derived from an EMBL/GenBank/DDBJ whole genome shotgun (WGS) entry which is preliminary data.</text>
</comment>
<protein>
    <submittedName>
        <fullName evidence="2">Uncharacterized protein</fullName>
    </submittedName>
</protein>
<accession>A0A8X6NWC3</accession>
<evidence type="ECO:0000313" key="3">
    <source>
        <dbReference type="Proteomes" id="UP000887013"/>
    </source>
</evidence>
<keyword evidence="1" id="KW-0472">Membrane</keyword>
<gene>
    <name evidence="2" type="ORF">NPIL_43621</name>
</gene>
<proteinExistence type="predicted"/>
<organism evidence="2 3">
    <name type="scientific">Nephila pilipes</name>
    <name type="common">Giant wood spider</name>
    <name type="synonym">Nephila maculata</name>
    <dbReference type="NCBI Taxonomy" id="299642"/>
    <lineage>
        <taxon>Eukaryota</taxon>
        <taxon>Metazoa</taxon>
        <taxon>Ecdysozoa</taxon>
        <taxon>Arthropoda</taxon>
        <taxon>Chelicerata</taxon>
        <taxon>Arachnida</taxon>
        <taxon>Araneae</taxon>
        <taxon>Araneomorphae</taxon>
        <taxon>Entelegynae</taxon>
        <taxon>Araneoidea</taxon>
        <taxon>Nephilidae</taxon>
        <taxon>Nephila</taxon>
    </lineage>
</organism>
<name>A0A8X6NWC3_NEPPI</name>
<evidence type="ECO:0000313" key="2">
    <source>
        <dbReference type="EMBL" id="GFT38594.1"/>
    </source>
</evidence>
<reference evidence="2" key="1">
    <citation type="submission" date="2020-08" db="EMBL/GenBank/DDBJ databases">
        <title>Multicomponent nature underlies the extraordinary mechanical properties of spider dragline silk.</title>
        <authorList>
            <person name="Kono N."/>
            <person name="Nakamura H."/>
            <person name="Mori M."/>
            <person name="Yoshida Y."/>
            <person name="Ohtoshi R."/>
            <person name="Malay A.D."/>
            <person name="Moran D.A.P."/>
            <person name="Tomita M."/>
            <person name="Numata K."/>
            <person name="Arakawa K."/>
        </authorList>
    </citation>
    <scope>NUCLEOTIDE SEQUENCE</scope>
</reference>